<dbReference type="STRING" id="661367.LLO_4042"/>
<organism evidence="2 3">
    <name type="scientific">Legionella longbeachae serogroup 1 (strain NSW150)</name>
    <dbReference type="NCBI Taxonomy" id="661367"/>
    <lineage>
        <taxon>Bacteria</taxon>
        <taxon>Pseudomonadati</taxon>
        <taxon>Pseudomonadota</taxon>
        <taxon>Gammaproteobacteria</taxon>
        <taxon>Legionellales</taxon>
        <taxon>Legionellaceae</taxon>
        <taxon>Legionella</taxon>
    </lineage>
</organism>
<sequence length="65" mass="7847">MYCLPLKIKLIKAEVMIHLTIAIINTIFILQFKIYYDFIFFDFFKELYLDFPLVIVSNICQLLNH</sequence>
<dbReference type="Proteomes" id="UP000001060">
    <property type="component" value="Chromosome"/>
</dbReference>
<keyword evidence="1" id="KW-1133">Transmembrane helix</keyword>
<protein>
    <submittedName>
        <fullName evidence="2">Uncharacterized protein</fullName>
    </submittedName>
</protein>
<evidence type="ECO:0000256" key="1">
    <source>
        <dbReference type="SAM" id="Phobius"/>
    </source>
</evidence>
<keyword evidence="1" id="KW-0812">Transmembrane</keyword>
<gene>
    <name evidence="2" type="ordered locus">LLO_4042</name>
</gene>
<dbReference type="KEGG" id="llo:LLO_4042"/>
<name>D3HIY1_LEGLN</name>
<dbReference type="EMBL" id="FN650140">
    <property type="protein sequence ID" value="CBJ12362.1"/>
    <property type="molecule type" value="Genomic_DNA"/>
</dbReference>
<proteinExistence type="predicted"/>
<accession>D3HIY1</accession>
<dbReference type="AlphaFoldDB" id="D3HIY1"/>
<keyword evidence="1" id="KW-0472">Membrane</keyword>
<feature type="transmembrane region" description="Helical" evidence="1">
    <location>
        <begin position="15"/>
        <end position="35"/>
    </location>
</feature>
<evidence type="ECO:0000313" key="3">
    <source>
        <dbReference type="Proteomes" id="UP000001060"/>
    </source>
</evidence>
<reference evidence="2 3" key="1">
    <citation type="journal article" date="2010" name="PLoS Genet.">
        <title>Analysis of the Legionella longbeachae genome and transcriptome uncovers unique strategies to cause Legionnaires' disease.</title>
        <authorList>
            <person name="Cazalet C."/>
            <person name="Gomez-Valero L."/>
            <person name="Rusniok C."/>
            <person name="Lomma M."/>
            <person name="Dervins-Ravault D."/>
            <person name="Newton H."/>
            <person name="Sansom F."/>
            <person name="Jarraud S."/>
            <person name="Zidane N."/>
            <person name="Ma L."/>
            <person name="Bouchier C."/>
            <person name="Etienne J."/>
            <person name="Hartland E."/>
            <person name="Buchrieser C."/>
        </authorList>
    </citation>
    <scope>NUCLEOTIDE SEQUENCE [LARGE SCALE GENOMIC DNA]</scope>
    <source>
        <strain evidence="2 3">NSW150</strain>
    </source>
</reference>
<dbReference type="HOGENOM" id="CLU_2844465_0_0_6"/>
<keyword evidence="3" id="KW-1185">Reference proteome</keyword>
<evidence type="ECO:0000313" key="2">
    <source>
        <dbReference type="EMBL" id="CBJ12362.1"/>
    </source>
</evidence>